<dbReference type="PANTHER" id="PTHR33371:SF4">
    <property type="entry name" value="INTERMEMBRANE PHOSPHOLIPID TRANSPORT SYSTEM BINDING PROTEIN MLAD"/>
    <property type="match status" value="1"/>
</dbReference>
<organism evidence="3 4">
    <name type="scientific">Haloechinothrix salitolerans</name>
    <dbReference type="NCBI Taxonomy" id="926830"/>
    <lineage>
        <taxon>Bacteria</taxon>
        <taxon>Bacillati</taxon>
        <taxon>Actinomycetota</taxon>
        <taxon>Actinomycetes</taxon>
        <taxon>Pseudonocardiales</taxon>
        <taxon>Pseudonocardiaceae</taxon>
        <taxon>Haloechinothrix</taxon>
    </lineage>
</organism>
<dbReference type="EMBL" id="JBHSXX010000001">
    <property type="protein sequence ID" value="MFC6866239.1"/>
    <property type="molecule type" value="Genomic_DNA"/>
</dbReference>
<keyword evidence="1" id="KW-0472">Membrane</keyword>
<dbReference type="PANTHER" id="PTHR33371">
    <property type="entry name" value="INTERMEMBRANE PHOSPHOLIPID TRANSPORT SYSTEM BINDING PROTEIN MLAD-RELATED"/>
    <property type="match status" value="1"/>
</dbReference>
<keyword evidence="4" id="KW-1185">Reference proteome</keyword>
<sequence>MNPIKALSTRKPRKLGWRPRTPFGIGVLFLAVAMAVVLVAAFKAPITAFLRSGETLSAEFERNYQLHAAETKVTIAGLEVGVVTDVETTEQGTAMVTMKVDESALTTLGPKPSAVIAPNTLLGGKYGVELQRGGGAGAFDGDLIPLARTRTPVELDRVLESLPRPARQSAQDVTKQLNDALANGGRQALRDLVADAPGTLKPAGAVLDAARGTRPGVDLPRIVSNFHATADVLSRYTGQLGDIVTSLRDTTGVLAARSGPLADGIASLPSTLRATRTGAVDLRGSLTKLTATADSFRPAARELDPLLRRLDPVLREMRPLLRDLRPLIRDARPLVEQLVPVAKRGTKMLNDVRGPVLRRVNGPIADTVMNTWHGTGPYRNSGRGMQADHKFYEELGYLMANADRASMAQDVQGSMVNFQAGANDQSLHGVPLTLPNLIEEIKTYAGGSR</sequence>
<evidence type="ECO:0000313" key="3">
    <source>
        <dbReference type="EMBL" id="MFC6866239.1"/>
    </source>
</evidence>
<dbReference type="InterPro" id="IPR003399">
    <property type="entry name" value="Mce/MlaD"/>
</dbReference>
<keyword evidence="1" id="KW-1133">Transmembrane helix</keyword>
<comment type="caution">
    <text evidence="3">The sequence shown here is derived from an EMBL/GenBank/DDBJ whole genome shotgun (WGS) entry which is preliminary data.</text>
</comment>
<proteinExistence type="predicted"/>
<accession>A0ABW2BUV3</accession>
<evidence type="ECO:0000313" key="4">
    <source>
        <dbReference type="Proteomes" id="UP001596337"/>
    </source>
</evidence>
<feature type="transmembrane region" description="Helical" evidence="1">
    <location>
        <begin position="21"/>
        <end position="42"/>
    </location>
</feature>
<dbReference type="RefSeq" id="WP_345407451.1">
    <property type="nucleotide sequence ID" value="NZ_BAABLA010000123.1"/>
</dbReference>
<dbReference type="InterPro" id="IPR052336">
    <property type="entry name" value="MlaD_Phospholipid_Transporter"/>
</dbReference>
<name>A0ABW2BUV3_9PSEU</name>
<keyword evidence="1" id="KW-0812">Transmembrane</keyword>
<protein>
    <submittedName>
        <fullName evidence="3">MlaD family protein</fullName>
    </submittedName>
</protein>
<gene>
    <name evidence="3" type="ORF">ACFQGD_03690</name>
</gene>
<evidence type="ECO:0000259" key="2">
    <source>
        <dbReference type="Pfam" id="PF02470"/>
    </source>
</evidence>
<dbReference type="Pfam" id="PF02470">
    <property type="entry name" value="MlaD"/>
    <property type="match status" value="1"/>
</dbReference>
<reference evidence="4" key="1">
    <citation type="journal article" date="2019" name="Int. J. Syst. Evol. Microbiol.">
        <title>The Global Catalogue of Microorganisms (GCM) 10K type strain sequencing project: providing services to taxonomists for standard genome sequencing and annotation.</title>
        <authorList>
            <consortium name="The Broad Institute Genomics Platform"/>
            <consortium name="The Broad Institute Genome Sequencing Center for Infectious Disease"/>
            <person name="Wu L."/>
            <person name="Ma J."/>
        </authorList>
    </citation>
    <scope>NUCLEOTIDE SEQUENCE [LARGE SCALE GENOMIC DNA]</scope>
    <source>
        <strain evidence="4">KCTC 32255</strain>
    </source>
</reference>
<dbReference type="Proteomes" id="UP001596337">
    <property type="component" value="Unassembled WGS sequence"/>
</dbReference>
<evidence type="ECO:0000256" key="1">
    <source>
        <dbReference type="SAM" id="Phobius"/>
    </source>
</evidence>
<feature type="domain" description="Mce/MlaD" evidence="2">
    <location>
        <begin position="53"/>
        <end position="126"/>
    </location>
</feature>